<comment type="caution">
    <text evidence="2">The sequence shown here is derived from an EMBL/GenBank/DDBJ whole genome shotgun (WGS) entry which is preliminary data.</text>
</comment>
<dbReference type="Pfam" id="PF00583">
    <property type="entry name" value="Acetyltransf_1"/>
    <property type="match status" value="1"/>
</dbReference>
<proteinExistence type="predicted"/>
<dbReference type="eggNOG" id="COG0456">
    <property type="taxonomic scope" value="Bacteria"/>
</dbReference>
<dbReference type="Gene3D" id="3.40.630.30">
    <property type="match status" value="1"/>
</dbReference>
<dbReference type="RefSeq" id="WP_034569361.1">
    <property type="nucleotide sequence ID" value="NZ_JQBS01000035.1"/>
</dbReference>
<dbReference type="GeneID" id="89589045"/>
<evidence type="ECO:0000313" key="3">
    <source>
        <dbReference type="Proteomes" id="UP000051658"/>
    </source>
</evidence>
<accession>A0A0R2HSA5</accession>
<dbReference type="AlphaFoldDB" id="A0A0R2HSA5"/>
<dbReference type="InterPro" id="IPR000182">
    <property type="entry name" value="GNAT_dom"/>
</dbReference>
<keyword evidence="3" id="KW-1185">Reference proteome</keyword>
<dbReference type="PATRIC" id="fig|1449336.4.peg.2090"/>
<reference evidence="2 3" key="1">
    <citation type="journal article" date="2015" name="Genome Announc.">
        <title>Expanding the biotechnology potential of lactobacilli through comparative genomics of 213 strains and associated genera.</title>
        <authorList>
            <person name="Sun Z."/>
            <person name="Harris H.M."/>
            <person name="McCann A."/>
            <person name="Guo C."/>
            <person name="Argimon S."/>
            <person name="Zhang W."/>
            <person name="Yang X."/>
            <person name="Jeffery I.B."/>
            <person name="Cooney J.C."/>
            <person name="Kagawa T.F."/>
            <person name="Liu W."/>
            <person name="Song Y."/>
            <person name="Salvetti E."/>
            <person name="Wrobel A."/>
            <person name="Rasinkangas P."/>
            <person name="Parkhill J."/>
            <person name="Rea M.C."/>
            <person name="O'Sullivan O."/>
            <person name="Ritari J."/>
            <person name="Douillard F.P."/>
            <person name="Paul Ross R."/>
            <person name="Yang R."/>
            <person name="Briner A.E."/>
            <person name="Felis G.E."/>
            <person name="de Vos W.M."/>
            <person name="Barrangou R."/>
            <person name="Klaenhammer T.R."/>
            <person name="Caufield P.W."/>
            <person name="Cui Y."/>
            <person name="Zhang H."/>
            <person name="O'Toole P.W."/>
        </authorList>
    </citation>
    <scope>NUCLEOTIDE SEQUENCE [LARGE SCALE GENOMIC DNA]</scope>
    <source>
        <strain evidence="2 3">DSM 20623</strain>
    </source>
</reference>
<dbReference type="SUPFAM" id="SSF55729">
    <property type="entry name" value="Acyl-CoA N-acyltransferases (Nat)"/>
    <property type="match status" value="1"/>
</dbReference>
<dbReference type="PROSITE" id="PS51186">
    <property type="entry name" value="GNAT"/>
    <property type="match status" value="1"/>
</dbReference>
<name>A0A0R2HSA5_CARDV</name>
<dbReference type="Proteomes" id="UP000051658">
    <property type="component" value="Unassembled WGS sequence"/>
</dbReference>
<gene>
    <name evidence="2" type="ORF">IV74_GL002053</name>
</gene>
<dbReference type="GO" id="GO:0016747">
    <property type="term" value="F:acyltransferase activity, transferring groups other than amino-acyl groups"/>
    <property type="evidence" value="ECO:0007669"/>
    <property type="project" value="InterPro"/>
</dbReference>
<feature type="domain" description="N-acetyltransferase" evidence="1">
    <location>
        <begin position="7"/>
        <end position="159"/>
    </location>
</feature>
<evidence type="ECO:0000259" key="1">
    <source>
        <dbReference type="PROSITE" id="PS51186"/>
    </source>
</evidence>
<sequence length="159" mass="18177">MKKEVGVWLREARVSDGELLASYFLEDSHFTSLPMDAMTQTLYEVEKHPIMILKEEAFVGFFILQVGIGVEPYTDNPNAILLRAYSIDDRYQGKGYGKESMSTLKPFINEHFPQVNEVVLAVNHMNIGAQMLYLKSGFYDTKRRINGELGVQLIYSMDL</sequence>
<protein>
    <recommendedName>
        <fullName evidence="1">N-acetyltransferase domain-containing protein</fullName>
    </recommendedName>
</protein>
<dbReference type="InterPro" id="IPR016181">
    <property type="entry name" value="Acyl_CoA_acyltransferase"/>
</dbReference>
<evidence type="ECO:0000313" key="2">
    <source>
        <dbReference type="EMBL" id="KRN54470.1"/>
    </source>
</evidence>
<dbReference type="EMBL" id="JQBS01000035">
    <property type="protein sequence ID" value="KRN54470.1"/>
    <property type="molecule type" value="Genomic_DNA"/>
</dbReference>
<organism evidence="2 3">
    <name type="scientific">Carnobacterium divergens DSM 20623</name>
    <dbReference type="NCBI Taxonomy" id="1449336"/>
    <lineage>
        <taxon>Bacteria</taxon>
        <taxon>Bacillati</taxon>
        <taxon>Bacillota</taxon>
        <taxon>Bacilli</taxon>
        <taxon>Lactobacillales</taxon>
        <taxon>Carnobacteriaceae</taxon>
        <taxon>Carnobacterium</taxon>
    </lineage>
</organism>